<keyword evidence="2" id="KW-1185">Reference proteome</keyword>
<gene>
    <name evidence="1" type="ORF">QE152_g7655</name>
</gene>
<dbReference type="EMBL" id="JASPKY010000056">
    <property type="protein sequence ID" value="KAK9744562.1"/>
    <property type="molecule type" value="Genomic_DNA"/>
</dbReference>
<name>A0AAW1M9F4_POPJA</name>
<proteinExistence type="predicted"/>
<evidence type="ECO:0000313" key="1">
    <source>
        <dbReference type="EMBL" id="KAK9744562.1"/>
    </source>
</evidence>
<evidence type="ECO:0000313" key="2">
    <source>
        <dbReference type="Proteomes" id="UP001458880"/>
    </source>
</evidence>
<organism evidence="1 2">
    <name type="scientific">Popillia japonica</name>
    <name type="common">Japanese beetle</name>
    <dbReference type="NCBI Taxonomy" id="7064"/>
    <lineage>
        <taxon>Eukaryota</taxon>
        <taxon>Metazoa</taxon>
        <taxon>Ecdysozoa</taxon>
        <taxon>Arthropoda</taxon>
        <taxon>Hexapoda</taxon>
        <taxon>Insecta</taxon>
        <taxon>Pterygota</taxon>
        <taxon>Neoptera</taxon>
        <taxon>Endopterygota</taxon>
        <taxon>Coleoptera</taxon>
        <taxon>Polyphaga</taxon>
        <taxon>Scarabaeiformia</taxon>
        <taxon>Scarabaeidae</taxon>
        <taxon>Rutelinae</taxon>
        <taxon>Popillia</taxon>
    </lineage>
</organism>
<sequence length="197" mass="24219">MNQLTKKYWRQLKKFENIQLYGLSEEFLPKLQKIRLSFAWIMNQLTKKYWWQLKKVTKFENVQIYGLSEEFLPKLQKIRLSFAWIMNQLTKKYWWQLKKVTKVSKFLFYTVLTLKFENVQIYGLSEEFLPKLQKIRLSFAWIMNQLTKKYWWQLKKVTKVTKFLFYTDLTPKFENVQMYGLSEEFLPKLQKIGLSFA</sequence>
<dbReference type="AlphaFoldDB" id="A0AAW1M9F4"/>
<accession>A0AAW1M9F4</accession>
<protein>
    <submittedName>
        <fullName evidence="1">Uncharacterized protein</fullName>
    </submittedName>
</protein>
<comment type="caution">
    <text evidence="1">The sequence shown here is derived from an EMBL/GenBank/DDBJ whole genome shotgun (WGS) entry which is preliminary data.</text>
</comment>
<dbReference type="SUPFAM" id="SSF52047">
    <property type="entry name" value="RNI-like"/>
    <property type="match status" value="1"/>
</dbReference>
<dbReference type="Proteomes" id="UP001458880">
    <property type="component" value="Unassembled WGS sequence"/>
</dbReference>
<reference evidence="1 2" key="1">
    <citation type="journal article" date="2024" name="BMC Genomics">
        <title>De novo assembly and annotation of Popillia japonica's genome with initial clues to its potential as an invasive pest.</title>
        <authorList>
            <person name="Cucini C."/>
            <person name="Boschi S."/>
            <person name="Funari R."/>
            <person name="Cardaioli E."/>
            <person name="Iannotti N."/>
            <person name="Marturano G."/>
            <person name="Paoli F."/>
            <person name="Bruttini M."/>
            <person name="Carapelli A."/>
            <person name="Frati F."/>
            <person name="Nardi F."/>
        </authorList>
    </citation>
    <scope>NUCLEOTIDE SEQUENCE [LARGE SCALE GENOMIC DNA]</scope>
    <source>
        <strain evidence="1">DMR45628</strain>
    </source>
</reference>